<evidence type="ECO:0000313" key="2">
    <source>
        <dbReference type="Proteomes" id="UP000078534"/>
    </source>
</evidence>
<keyword evidence="2" id="KW-1185">Reference proteome</keyword>
<name>A0A179T9X7_9BACI</name>
<dbReference type="EMBL" id="LWSG01000001">
    <property type="protein sequence ID" value="OAS89212.1"/>
    <property type="molecule type" value="Genomic_DNA"/>
</dbReference>
<organism evidence="1 2">
    <name type="scientific">Metabacillus litoralis</name>
    <dbReference type="NCBI Taxonomy" id="152268"/>
    <lineage>
        <taxon>Bacteria</taxon>
        <taxon>Bacillati</taxon>
        <taxon>Bacillota</taxon>
        <taxon>Bacilli</taxon>
        <taxon>Bacillales</taxon>
        <taxon>Bacillaceae</taxon>
        <taxon>Metabacillus</taxon>
    </lineage>
</organism>
<evidence type="ECO:0000313" key="1">
    <source>
        <dbReference type="EMBL" id="OAS89212.1"/>
    </source>
</evidence>
<sequence length="61" mass="7117">MFSFLPPFGIYSGFVSKIQRLLSGSLSFFRGTFSFWNFIPISQFSYKKIAVNRKILKFLNP</sequence>
<protein>
    <submittedName>
        <fullName evidence="1">Uncharacterized protein</fullName>
    </submittedName>
</protein>
<proteinExistence type="predicted"/>
<accession>A0A179T9X7</accession>
<gene>
    <name evidence="1" type="ORF">A6K24_01240</name>
</gene>
<dbReference type="Proteomes" id="UP000078534">
    <property type="component" value="Unassembled WGS sequence"/>
</dbReference>
<reference evidence="2" key="1">
    <citation type="submission" date="2016-04" db="EMBL/GenBank/DDBJ databases">
        <authorList>
            <person name="Lyu Z."/>
            <person name="Lyu W."/>
        </authorList>
    </citation>
    <scope>NUCLEOTIDE SEQUENCE [LARGE SCALE GENOMIC DNA]</scope>
    <source>
        <strain evidence="2">C44</strain>
    </source>
</reference>
<dbReference type="AlphaFoldDB" id="A0A179T9X7"/>
<comment type="caution">
    <text evidence="1">The sequence shown here is derived from an EMBL/GenBank/DDBJ whole genome shotgun (WGS) entry which is preliminary data.</text>
</comment>